<dbReference type="RefSeq" id="WP_330136812.1">
    <property type="nucleotide sequence ID" value="NZ_JAUTXY010000020.1"/>
</dbReference>
<keyword evidence="4" id="KW-1185">Reference proteome</keyword>
<reference evidence="3 4" key="1">
    <citation type="submission" date="2023-07" db="EMBL/GenBank/DDBJ databases">
        <authorList>
            <person name="Girao M."/>
            <person name="Carvalho M.F."/>
        </authorList>
    </citation>
    <scope>NUCLEOTIDE SEQUENCE [LARGE SCALE GENOMIC DNA]</scope>
    <source>
        <strain evidence="3 4">YIM65754</strain>
    </source>
</reference>
<dbReference type="EMBL" id="JAUTXY010000020">
    <property type="protein sequence ID" value="MEE2061668.1"/>
    <property type="molecule type" value="Genomic_DNA"/>
</dbReference>
<name>A0ABU7LJC3_9NOCA</name>
<dbReference type="Proteomes" id="UP001336020">
    <property type="component" value="Unassembled WGS sequence"/>
</dbReference>
<feature type="transmembrane region" description="Helical" evidence="2">
    <location>
        <begin position="33"/>
        <end position="54"/>
    </location>
</feature>
<feature type="compositionally biased region" description="Polar residues" evidence="1">
    <location>
        <begin position="1"/>
        <end position="12"/>
    </location>
</feature>
<accession>A0ABU7LJC3</accession>
<evidence type="ECO:0000256" key="2">
    <source>
        <dbReference type="SAM" id="Phobius"/>
    </source>
</evidence>
<comment type="caution">
    <text evidence="3">The sequence shown here is derived from an EMBL/GenBank/DDBJ whole genome shotgun (WGS) entry which is preliminary data.</text>
</comment>
<keyword evidence="2" id="KW-0812">Transmembrane</keyword>
<feature type="region of interest" description="Disordered" evidence="1">
    <location>
        <begin position="1"/>
        <end position="20"/>
    </location>
</feature>
<keyword evidence="2" id="KW-1133">Transmembrane helix</keyword>
<evidence type="ECO:0000313" key="4">
    <source>
        <dbReference type="Proteomes" id="UP001336020"/>
    </source>
</evidence>
<proteinExistence type="predicted"/>
<keyword evidence="2" id="KW-0472">Membrane</keyword>
<evidence type="ECO:0008006" key="5">
    <source>
        <dbReference type="Google" id="ProtNLM"/>
    </source>
</evidence>
<organism evidence="3 4">
    <name type="scientific">Rhodococcus artemisiae</name>
    <dbReference type="NCBI Taxonomy" id="714159"/>
    <lineage>
        <taxon>Bacteria</taxon>
        <taxon>Bacillati</taxon>
        <taxon>Actinomycetota</taxon>
        <taxon>Actinomycetes</taxon>
        <taxon>Mycobacteriales</taxon>
        <taxon>Nocardiaceae</taxon>
        <taxon>Rhodococcus</taxon>
    </lineage>
</organism>
<protein>
    <recommendedName>
        <fullName evidence="5">Mce-associated membrane protein</fullName>
    </recommendedName>
</protein>
<sequence>MDTTEMIDTTDNPPTPLREISNTTTQRWTRSRALVATAGTVLVGALLVVGWLWIDVRSERDTLLADAAARAQAEQVALDYAVGAAEMDFRDIDAWRGRLVEGTTPALDDRLSKAATSMEQIIVPLQWASTAVPITAKAEVGPEGIYTVDCFVSVRTTNAQAPEGIQSTATYRLSMDSNDEWAITEISGVGAETLPDGGR</sequence>
<evidence type="ECO:0000256" key="1">
    <source>
        <dbReference type="SAM" id="MobiDB-lite"/>
    </source>
</evidence>
<gene>
    <name evidence="3" type="ORF">Q7514_29510</name>
</gene>
<evidence type="ECO:0000313" key="3">
    <source>
        <dbReference type="EMBL" id="MEE2061668.1"/>
    </source>
</evidence>